<dbReference type="Proteomes" id="UP001419268">
    <property type="component" value="Unassembled WGS sequence"/>
</dbReference>
<evidence type="ECO:0000313" key="2">
    <source>
        <dbReference type="EMBL" id="KAK9148863.1"/>
    </source>
</evidence>
<feature type="compositionally biased region" description="Basic residues" evidence="1">
    <location>
        <begin position="1"/>
        <end position="12"/>
    </location>
</feature>
<dbReference type="AlphaFoldDB" id="A0AAP0KC16"/>
<organism evidence="2 3">
    <name type="scientific">Stephania cephalantha</name>
    <dbReference type="NCBI Taxonomy" id="152367"/>
    <lineage>
        <taxon>Eukaryota</taxon>
        <taxon>Viridiplantae</taxon>
        <taxon>Streptophyta</taxon>
        <taxon>Embryophyta</taxon>
        <taxon>Tracheophyta</taxon>
        <taxon>Spermatophyta</taxon>
        <taxon>Magnoliopsida</taxon>
        <taxon>Ranunculales</taxon>
        <taxon>Menispermaceae</taxon>
        <taxon>Menispermoideae</taxon>
        <taxon>Cissampelideae</taxon>
        <taxon>Stephania</taxon>
    </lineage>
</organism>
<accession>A0AAP0KC16</accession>
<sequence>MVWGHWGKKKRRYADPGASTSQVPPIVSRLEFDNVVEQLRQVVAFMQRQFWMTMDEAGLSPPPHEQQQNQTDPADQPQQQDNVDREIQD</sequence>
<name>A0AAP0KC16_9MAGN</name>
<proteinExistence type="predicted"/>
<evidence type="ECO:0000256" key="1">
    <source>
        <dbReference type="SAM" id="MobiDB-lite"/>
    </source>
</evidence>
<feature type="compositionally biased region" description="Low complexity" evidence="1">
    <location>
        <begin position="66"/>
        <end position="81"/>
    </location>
</feature>
<dbReference type="EMBL" id="JBBNAG010000003">
    <property type="protein sequence ID" value="KAK9148863.1"/>
    <property type="molecule type" value="Genomic_DNA"/>
</dbReference>
<feature type="region of interest" description="Disordered" evidence="1">
    <location>
        <begin position="1"/>
        <end position="24"/>
    </location>
</feature>
<keyword evidence="3" id="KW-1185">Reference proteome</keyword>
<feature type="region of interest" description="Disordered" evidence="1">
    <location>
        <begin position="54"/>
        <end position="89"/>
    </location>
</feature>
<gene>
    <name evidence="2" type="ORF">Scep_007620</name>
</gene>
<evidence type="ECO:0000313" key="3">
    <source>
        <dbReference type="Proteomes" id="UP001419268"/>
    </source>
</evidence>
<reference evidence="2 3" key="1">
    <citation type="submission" date="2024-01" db="EMBL/GenBank/DDBJ databases">
        <title>Genome assemblies of Stephania.</title>
        <authorList>
            <person name="Yang L."/>
        </authorList>
    </citation>
    <scope>NUCLEOTIDE SEQUENCE [LARGE SCALE GENOMIC DNA]</scope>
    <source>
        <strain evidence="2">JXDWG</strain>
        <tissue evidence="2">Leaf</tissue>
    </source>
</reference>
<protein>
    <submittedName>
        <fullName evidence="2">Uncharacterized protein</fullName>
    </submittedName>
</protein>
<comment type="caution">
    <text evidence="2">The sequence shown here is derived from an EMBL/GenBank/DDBJ whole genome shotgun (WGS) entry which is preliminary data.</text>
</comment>